<evidence type="ECO:0000313" key="2">
    <source>
        <dbReference type="Proteomes" id="UP000260452"/>
    </source>
</evidence>
<gene>
    <name evidence="1" type="ORF">Lb_11</name>
</gene>
<dbReference type="Proteomes" id="UP000260452">
    <property type="component" value="Genome"/>
</dbReference>
<keyword evidence="1" id="KW-0378">Hydrolase</keyword>
<accession>A0A2Z2U818</accession>
<protein>
    <submittedName>
        <fullName evidence="1">Hydrolase activity protein</fullName>
    </submittedName>
</protein>
<evidence type="ECO:0000313" key="1">
    <source>
        <dbReference type="EMBL" id="ATN94175.1"/>
    </source>
</evidence>
<organism evidence="1 2">
    <name type="scientific">Lactobacillus phage Lb</name>
    <dbReference type="NCBI Taxonomy" id="2048517"/>
    <lineage>
        <taxon>Viruses</taxon>
        <taxon>Duplodnaviria</taxon>
        <taxon>Heunggongvirae</taxon>
        <taxon>Uroviricota</taxon>
        <taxon>Caudoviricetes</taxon>
        <taxon>Heilongjiangvirus</taxon>
        <taxon>Heilongjiangvirus Lb</taxon>
    </lineage>
</organism>
<keyword evidence="2" id="KW-1185">Reference proteome</keyword>
<dbReference type="EMBL" id="MG020111">
    <property type="protein sequence ID" value="ATN94175.1"/>
    <property type="molecule type" value="Genomic_DNA"/>
</dbReference>
<sequence>MAIKQTTDVHFIVAIHALKTSGDTPAVGIATKGADATTKASIYTDLDSLSADFDETTGVYSQAEAMFDADNFKGPVEVVTYPNVDSTTPANVQTTGTTTGATVTATTTPGIVVGLTEHLFDGFKYLVLDGATEAETEAVSDFLYDNQRIMLVTQPKSVTDLQTLSTHVKGIQTKKNSLGNTAAIVETASDRFVAAQAAAYAAANLPVDFQHIGNQSQFKPDTDLSTDDYDTIAAANGTVVVNKSGDYMLLNGLALAGNYVDQFVHTQLVIDTFQTALQKYLNRHNFPIFNDATIKEMAQTIEACGQQLQQQGVLASAVEITSVPRSNVLNSDVAARKYNGFGFNVQIADDIDTINAKIDLTL</sequence>
<reference evidence="1 2" key="1">
    <citation type="submission" date="2017-09" db="EMBL/GenBank/DDBJ databases">
        <title>Genome sequence and analysis of a bacteriophage of Lactobacillus brevis.</title>
        <authorList>
            <person name="Yu M."/>
            <person name="Qi R."/>
            <person name="Jiang X."/>
            <person name="Tang T."/>
            <person name="Qiao X."/>
            <person name="Jiang Y."/>
            <person name="Tang L."/>
            <person name="Wang L."/>
            <person name="Xu Y."/>
            <person name="Li Y."/>
        </authorList>
    </citation>
    <scope>NUCLEOTIDE SEQUENCE [LARGE SCALE GENOMIC DNA]</scope>
</reference>
<name>A0A2Z2U818_9CAUD</name>
<proteinExistence type="predicted"/>
<dbReference type="GO" id="GO:0016787">
    <property type="term" value="F:hydrolase activity"/>
    <property type="evidence" value="ECO:0007669"/>
    <property type="project" value="UniProtKB-KW"/>
</dbReference>